<name>A0A0D8FXN4_9ACTN</name>
<dbReference type="EC" id="4.2.1.-" evidence="5"/>
<keyword evidence="3 5" id="KW-0456">Lyase</keyword>
<comment type="caution">
    <text evidence="5">The sequence shown here is derived from an EMBL/GenBank/DDBJ whole genome shotgun (WGS) entry which is preliminary data.</text>
</comment>
<dbReference type="InterPro" id="IPR050147">
    <property type="entry name" value="Ser/Thr_Dehydratase"/>
</dbReference>
<dbReference type="PANTHER" id="PTHR48078:SF6">
    <property type="entry name" value="L-THREONINE DEHYDRATASE CATABOLIC TDCB"/>
    <property type="match status" value="1"/>
</dbReference>
<comment type="cofactor">
    <cofactor evidence="1">
        <name>pyridoxal 5'-phosphate</name>
        <dbReference type="ChEBI" id="CHEBI:597326"/>
    </cofactor>
</comment>
<dbReference type="PANTHER" id="PTHR48078">
    <property type="entry name" value="THREONINE DEHYDRATASE, MITOCHONDRIAL-RELATED"/>
    <property type="match status" value="1"/>
</dbReference>
<evidence type="ECO:0000256" key="3">
    <source>
        <dbReference type="ARBA" id="ARBA00023239"/>
    </source>
</evidence>
<dbReference type="Proteomes" id="UP000032336">
    <property type="component" value="Unassembled WGS sequence"/>
</dbReference>
<dbReference type="GeneID" id="78372395"/>
<dbReference type="SUPFAM" id="SSF53686">
    <property type="entry name" value="Tryptophan synthase beta subunit-like PLP-dependent enzymes"/>
    <property type="match status" value="1"/>
</dbReference>
<dbReference type="RefSeq" id="WP_035388952.1">
    <property type="nucleotide sequence ID" value="NZ_JQKF01000008.1"/>
</dbReference>
<evidence type="ECO:0000256" key="2">
    <source>
        <dbReference type="ARBA" id="ARBA00022898"/>
    </source>
</evidence>
<keyword evidence="2" id="KW-0663">Pyridoxal phosphate</keyword>
<accession>A0A0D8FXN4</accession>
<dbReference type="GO" id="GO:0003941">
    <property type="term" value="F:L-serine ammonia-lyase activity"/>
    <property type="evidence" value="ECO:0007669"/>
    <property type="project" value="TreeGrafter"/>
</dbReference>
<dbReference type="InterPro" id="IPR001926">
    <property type="entry name" value="TrpB-like_PALP"/>
</dbReference>
<protein>
    <submittedName>
        <fullName evidence="5">Phenylserine dehydratase</fullName>
        <ecNumber evidence="5">4.2.1.-</ecNumber>
    </submittedName>
</protein>
<dbReference type="PROSITE" id="PS00165">
    <property type="entry name" value="DEHYDRATASE_SER_THR"/>
    <property type="match status" value="1"/>
</dbReference>
<dbReference type="NCBIfam" id="NF006094">
    <property type="entry name" value="PRK08246.1"/>
    <property type="match status" value="1"/>
</dbReference>
<feature type="domain" description="Tryptophan synthase beta chain-like PALP" evidence="4">
    <location>
        <begin position="16"/>
        <end position="299"/>
    </location>
</feature>
<dbReference type="PATRIC" id="fig|1121877.4.peg.1278"/>
<dbReference type="OrthoDB" id="4408011at2"/>
<evidence type="ECO:0000256" key="1">
    <source>
        <dbReference type="ARBA" id="ARBA00001933"/>
    </source>
</evidence>
<gene>
    <name evidence="5" type="primary">psdht</name>
    <name evidence="5" type="ORF">FEAC_11630</name>
</gene>
<proteinExistence type="predicted"/>
<evidence type="ECO:0000259" key="4">
    <source>
        <dbReference type="Pfam" id="PF00291"/>
    </source>
</evidence>
<dbReference type="GO" id="GO:0004794">
    <property type="term" value="F:threonine deaminase activity"/>
    <property type="evidence" value="ECO:0007669"/>
    <property type="project" value="TreeGrafter"/>
</dbReference>
<dbReference type="GO" id="GO:0030170">
    <property type="term" value="F:pyridoxal phosphate binding"/>
    <property type="evidence" value="ECO:0007669"/>
    <property type="project" value="InterPro"/>
</dbReference>
<evidence type="ECO:0000313" key="5">
    <source>
        <dbReference type="EMBL" id="KJE77037.1"/>
    </source>
</evidence>
<dbReference type="Gene3D" id="3.40.50.1100">
    <property type="match status" value="2"/>
</dbReference>
<dbReference type="InterPro" id="IPR000634">
    <property type="entry name" value="Ser/Thr_deHydtase_PyrdxlP-BS"/>
</dbReference>
<dbReference type="eggNOG" id="COG1171">
    <property type="taxonomic scope" value="Bacteria"/>
</dbReference>
<reference evidence="5 6" key="1">
    <citation type="submission" date="2015-01" db="EMBL/GenBank/DDBJ databases">
        <title>Draft genome of the acidophilic iron oxidizer Ferrimicrobium acidiphilum strain T23.</title>
        <authorList>
            <person name="Poehlein A."/>
            <person name="Eisen S."/>
            <person name="Schloemann M."/>
            <person name="Johnson B.D."/>
            <person name="Daniel R."/>
            <person name="Muehling M."/>
        </authorList>
    </citation>
    <scope>NUCLEOTIDE SEQUENCE [LARGE SCALE GENOMIC DNA]</scope>
    <source>
        <strain evidence="5 6">T23</strain>
    </source>
</reference>
<dbReference type="Pfam" id="PF00291">
    <property type="entry name" value="PALP"/>
    <property type="match status" value="1"/>
</dbReference>
<evidence type="ECO:0000313" key="6">
    <source>
        <dbReference type="Proteomes" id="UP000032336"/>
    </source>
</evidence>
<dbReference type="GO" id="GO:0006567">
    <property type="term" value="P:L-threonine catabolic process"/>
    <property type="evidence" value="ECO:0007669"/>
    <property type="project" value="TreeGrafter"/>
</dbReference>
<sequence length="316" mass="33150">MITPADVLVAQRRIAPWVRETPVIRWDEHPSRPIVKLEALQVTGSFKARGAFNRVLAAQEVGAIGEAGVIGASGGNAGLALAYAAHRLGIHAEIVVPETSSPVKLERLRTLGATVVVHGQRYGDAYDFALARQQVSGALFVHAYDQEEVVAGQGTAGLEFLDQAGGLDVVVVAAGGGGLVAGIRLAMPEHTRVIAVEPTLAPTIRRAIEAGGPVDVEVAGVAADSLGARRCGDLAYHLLSSMGVESVLVDEEEMIVARQRLWDEFRLVGEYGGVAALAALLAGKIETNENDRLGIIFCGANSDPSDLVKQVSNDQG</sequence>
<dbReference type="STRING" id="1121877.FEAC_11630"/>
<dbReference type="GO" id="GO:0006565">
    <property type="term" value="P:L-serine catabolic process"/>
    <property type="evidence" value="ECO:0007669"/>
    <property type="project" value="TreeGrafter"/>
</dbReference>
<dbReference type="AlphaFoldDB" id="A0A0D8FXN4"/>
<dbReference type="InterPro" id="IPR036052">
    <property type="entry name" value="TrpB-like_PALP_sf"/>
</dbReference>
<organism evidence="5 6">
    <name type="scientific">Ferrimicrobium acidiphilum DSM 19497</name>
    <dbReference type="NCBI Taxonomy" id="1121877"/>
    <lineage>
        <taxon>Bacteria</taxon>
        <taxon>Bacillati</taxon>
        <taxon>Actinomycetota</taxon>
        <taxon>Acidimicrobiia</taxon>
        <taxon>Acidimicrobiales</taxon>
        <taxon>Acidimicrobiaceae</taxon>
        <taxon>Ferrimicrobium</taxon>
    </lineage>
</organism>
<keyword evidence="6" id="KW-1185">Reference proteome</keyword>
<dbReference type="EMBL" id="JXUW01000008">
    <property type="protein sequence ID" value="KJE77037.1"/>
    <property type="molecule type" value="Genomic_DNA"/>
</dbReference>
<dbReference type="GO" id="GO:0009097">
    <property type="term" value="P:isoleucine biosynthetic process"/>
    <property type="evidence" value="ECO:0007669"/>
    <property type="project" value="TreeGrafter"/>
</dbReference>